<keyword evidence="4 6" id="KW-1133">Transmembrane helix</keyword>
<dbReference type="Proteomes" id="UP000678513">
    <property type="component" value="Chromosome"/>
</dbReference>
<feature type="transmembrane region" description="Helical" evidence="6">
    <location>
        <begin position="50"/>
        <end position="69"/>
    </location>
</feature>
<name>A0ABX7Y3W1_9ACTN</name>
<protein>
    <submittedName>
        <fullName evidence="8">MFS transporter</fullName>
    </submittedName>
</protein>
<feature type="transmembrane region" description="Helical" evidence="6">
    <location>
        <begin position="166"/>
        <end position="186"/>
    </location>
</feature>
<dbReference type="SUPFAM" id="SSF103473">
    <property type="entry name" value="MFS general substrate transporter"/>
    <property type="match status" value="1"/>
</dbReference>
<evidence type="ECO:0000256" key="3">
    <source>
        <dbReference type="ARBA" id="ARBA00022692"/>
    </source>
</evidence>
<feature type="transmembrane region" description="Helical" evidence="6">
    <location>
        <begin position="135"/>
        <end position="154"/>
    </location>
</feature>
<sequence>MLATNIKRGWLGLMALCLGMVLLFMNTTMVNVALPALASGLGASAGQLEWIVSSYNLASLSVLLLGGALGDRFGHRRLLLGGVGLFIAGAVLAAVSMTPGLLIAARVLMGLASSVFIPMSLALIPALFGSERRAMATAIWTASGAVGAPFGPLIGGPMIDSWGWRAVFWLDIVVAILTLVLCLLFVPRGRPASDRRPLPLPQIVISAGGFSLLTWGLINAERTWTAPTTWGLLVAGGVLLAVFVLVENRAKGKLTDLGLLARRGFRLPVLVLMLISCVLYGVLFAAPSYLQTVLGNDATTGGMMLMPVALTAVAGAVIAGRLSRLGPIREFILPGALVLVAAGLWLCSMSTTTSGYTPMFWGLLVAGLGLGIGQSRGIEAGMSAVPEERSGAGAALLNSIRQLGAVLGVALFGSLIGNRYAVGVAGLVKDLPEAGAAITQSITAAFAAAGRLPSPQGETVRAVASTAYVEAMQLVFGACALIALAVSVVLLVTAGRRVFVQSRP</sequence>
<dbReference type="CDD" id="cd17321">
    <property type="entry name" value="MFS_MMR_MDR_like"/>
    <property type="match status" value="1"/>
</dbReference>
<evidence type="ECO:0000256" key="1">
    <source>
        <dbReference type="ARBA" id="ARBA00004651"/>
    </source>
</evidence>
<evidence type="ECO:0000313" key="9">
    <source>
        <dbReference type="Proteomes" id="UP000678513"/>
    </source>
</evidence>
<dbReference type="Pfam" id="PF07690">
    <property type="entry name" value="MFS_1"/>
    <property type="match status" value="1"/>
</dbReference>
<dbReference type="PROSITE" id="PS50850">
    <property type="entry name" value="MFS"/>
    <property type="match status" value="1"/>
</dbReference>
<proteinExistence type="predicted"/>
<keyword evidence="3 6" id="KW-0812">Transmembrane</keyword>
<feature type="transmembrane region" description="Helical" evidence="6">
    <location>
        <begin position="78"/>
        <end position="97"/>
    </location>
</feature>
<feature type="domain" description="Major facilitator superfamily (MFS) profile" evidence="7">
    <location>
        <begin position="12"/>
        <end position="495"/>
    </location>
</feature>
<dbReference type="InterPro" id="IPR036259">
    <property type="entry name" value="MFS_trans_sf"/>
</dbReference>
<gene>
    <name evidence="8" type="ORF">J5A65_12480</name>
</gene>
<organism evidence="8 9">
    <name type="scientific">Arachnia rubra</name>
    <dbReference type="NCBI Taxonomy" id="1547448"/>
    <lineage>
        <taxon>Bacteria</taxon>
        <taxon>Bacillati</taxon>
        <taxon>Actinomycetota</taxon>
        <taxon>Actinomycetes</taxon>
        <taxon>Propionibacteriales</taxon>
        <taxon>Propionibacteriaceae</taxon>
        <taxon>Arachnia</taxon>
    </lineage>
</organism>
<reference evidence="8 9" key="1">
    <citation type="submission" date="2021-03" db="EMBL/GenBank/DDBJ databases">
        <title>Human Oral Microbial Genomes.</title>
        <authorList>
            <person name="Johnston C.D."/>
            <person name="Chen T."/>
            <person name="Dewhirst F.E."/>
        </authorList>
    </citation>
    <scope>NUCLEOTIDE SEQUENCE [LARGE SCALE GENOMIC DNA]</scope>
    <source>
        <strain evidence="8 9">DSMZ 100122</strain>
    </source>
</reference>
<evidence type="ECO:0000256" key="2">
    <source>
        <dbReference type="ARBA" id="ARBA00022448"/>
    </source>
</evidence>
<evidence type="ECO:0000256" key="5">
    <source>
        <dbReference type="ARBA" id="ARBA00023136"/>
    </source>
</evidence>
<keyword evidence="2" id="KW-0813">Transport</keyword>
<feature type="transmembrane region" description="Helical" evidence="6">
    <location>
        <begin position="403"/>
        <end position="422"/>
    </location>
</feature>
<feature type="transmembrane region" description="Helical" evidence="6">
    <location>
        <begin position="298"/>
        <end position="319"/>
    </location>
</feature>
<keyword evidence="9" id="KW-1185">Reference proteome</keyword>
<evidence type="ECO:0000313" key="8">
    <source>
        <dbReference type="EMBL" id="QUC07726.1"/>
    </source>
</evidence>
<dbReference type="EMBL" id="CP072384">
    <property type="protein sequence ID" value="QUC07726.1"/>
    <property type="molecule type" value="Genomic_DNA"/>
</dbReference>
<keyword evidence="5 6" id="KW-0472">Membrane</keyword>
<feature type="transmembrane region" description="Helical" evidence="6">
    <location>
        <begin position="357"/>
        <end position="373"/>
    </location>
</feature>
<feature type="transmembrane region" description="Helical" evidence="6">
    <location>
        <begin position="474"/>
        <end position="494"/>
    </location>
</feature>
<comment type="subcellular location">
    <subcellularLocation>
        <location evidence="1">Cell membrane</location>
        <topology evidence="1">Multi-pass membrane protein</topology>
    </subcellularLocation>
</comment>
<evidence type="ECO:0000259" key="7">
    <source>
        <dbReference type="PROSITE" id="PS50850"/>
    </source>
</evidence>
<accession>A0ABX7Y3W1</accession>
<dbReference type="PANTHER" id="PTHR42718">
    <property type="entry name" value="MAJOR FACILITATOR SUPERFAMILY MULTIDRUG TRANSPORTER MFSC"/>
    <property type="match status" value="1"/>
</dbReference>
<feature type="transmembrane region" description="Helical" evidence="6">
    <location>
        <begin position="331"/>
        <end position="351"/>
    </location>
</feature>
<dbReference type="PRINTS" id="PR01036">
    <property type="entry name" value="TCRTETB"/>
</dbReference>
<feature type="transmembrane region" description="Helical" evidence="6">
    <location>
        <begin position="224"/>
        <end position="246"/>
    </location>
</feature>
<evidence type="ECO:0000256" key="4">
    <source>
        <dbReference type="ARBA" id="ARBA00022989"/>
    </source>
</evidence>
<dbReference type="PANTHER" id="PTHR42718:SF9">
    <property type="entry name" value="MAJOR FACILITATOR SUPERFAMILY MULTIDRUG TRANSPORTER MFSC"/>
    <property type="match status" value="1"/>
</dbReference>
<evidence type="ECO:0000256" key="6">
    <source>
        <dbReference type="SAM" id="Phobius"/>
    </source>
</evidence>
<dbReference type="InterPro" id="IPR020846">
    <property type="entry name" value="MFS_dom"/>
</dbReference>
<dbReference type="InterPro" id="IPR011701">
    <property type="entry name" value="MFS"/>
</dbReference>
<feature type="transmembrane region" description="Helical" evidence="6">
    <location>
        <begin position="267"/>
        <end position="286"/>
    </location>
</feature>
<feature type="transmembrane region" description="Helical" evidence="6">
    <location>
        <begin position="198"/>
        <end position="218"/>
    </location>
</feature>
<feature type="transmembrane region" description="Helical" evidence="6">
    <location>
        <begin position="103"/>
        <end position="128"/>
    </location>
</feature>
<dbReference type="Gene3D" id="1.20.1250.20">
    <property type="entry name" value="MFS general substrate transporter like domains"/>
    <property type="match status" value="1"/>
</dbReference>